<sequence>PALPRAVHGVRGKRLPMGQLNDNPRFRWFAGLNVDDAAWEHSMFSFNRERLFETAIAQQLFEHTAPLTKMGAPASDTFDFIAVFKQRGIKPHIARHTSGRRSTIAGRTARDQGCAMSLQRRVRIKQEFRPLVGGASRPACARQQQCAAG</sequence>
<dbReference type="Pfam" id="PF05598">
    <property type="entry name" value="DUF772"/>
    <property type="match status" value="1"/>
</dbReference>
<evidence type="ECO:0000313" key="2">
    <source>
        <dbReference type="EMBL" id="EQD58005.1"/>
    </source>
</evidence>
<reference evidence="2" key="1">
    <citation type="submission" date="2013-08" db="EMBL/GenBank/DDBJ databases">
        <authorList>
            <person name="Mendez C."/>
            <person name="Richter M."/>
            <person name="Ferrer M."/>
            <person name="Sanchez J."/>
        </authorList>
    </citation>
    <scope>NUCLEOTIDE SEQUENCE</scope>
</reference>
<gene>
    <name evidence="2" type="ORF">B2A_04570</name>
</gene>
<reference evidence="2" key="2">
    <citation type="journal article" date="2014" name="ISME J.">
        <title>Microbial stratification in low pH oxic and suboxic macroscopic growths along an acid mine drainage.</title>
        <authorList>
            <person name="Mendez-Garcia C."/>
            <person name="Mesa V."/>
            <person name="Sprenger R.R."/>
            <person name="Richter M."/>
            <person name="Diez M.S."/>
            <person name="Solano J."/>
            <person name="Bargiela R."/>
            <person name="Golyshina O.V."/>
            <person name="Manteca A."/>
            <person name="Ramos J.L."/>
            <person name="Gallego J.R."/>
            <person name="Llorente I."/>
            <person name="Martins Dos Santos V.A."/>
            <person name="Jensen O.N."/>
            <person name="Pelaez A.I."/>
            <person name="Sanchez J."/>
            <person name="Ferrer M."/>
        </authorList>
    </citation>
    <scope>NUCLEOTIDE SEQUENCE</scope>
</reference>
<accession>T1BVS5</accession>
<name>T1BVS5_9ZZZZ</name>
<dbReference type="AlphaFoldDB" id="T1BVS5"/>
<organism evidence="2">
    <name type="scientific">mine drainage metagenome</name>
    <dbReference type="NCBI Taxonomy" id="410659"/>
    <lineage>
        <taxon>unclassified sequences</taxon>
        <taxon>metagenomes</taxon>
        <taxon>ecological metagenomes</taxon>
    </lineage>
</organism>
<feature type="domain" description="Transposase InsH N-terminal" evidence="1">
    <location>
        <begin position="7"/>
        <end position="50"/>
    </location>
</feature>
<dbReference type="InterPro" id="IPR008490">
    <property type="entry name" value="Transposase_InsH_N"/>
</dbReference>
<proteinExistence type="predicted"/>
<comment type="caution">
    <text evidence="2">The sequence shown here is derived from an EMBL/GenBank/DDBJ whole genome shotgun (WGS) entry which is preliminary data.</text>
</comment>
<evidence type="ECO:0000259" key="1">
    <source>
        <dbReference type="Pfam" id="PF05598"/>
    </source>
</evidence>
<dbReference type="EMBL" id="AUZZ01003080">
    <property type="protein sequence ID" value="EQD58005.1"/>
    <property type="molecule type" value="Genomic_DNA"/>
</dbReference>
<protein>
    <submittedName>
        <fullName evidence="2">Transposase, IS4</fullName>
    </submittedName>
</protein>
<feature type="non-terminal residue" evidence="2">
    <location>
        <position position="1"/>
    </location>
</feature>